<dbReference type="Pfam" id="PF14543">
    <property type="entry name" value="TAXi_N"/>
    <property type="match status" value="1"/>
</dbReference>
<dbReference type="Pfam" id="PF14541">
    <property type="entry name" value="TAXi_C"/>
    <property type="match status" value="1"/>
</dbReference>
<sequence>MAEVKLLSFWLVCLLAIPFNLSRSLAPSSTTFLDVASSLRQARNVLSLEPTTAPFNQQEEDGEETQQRTSSIVLQLHPRASIGKPKHRQHSDYRSLTLARLARDTARVKSLVSRLDLAVNRISKTDLKPVDLKIEKQQQYKYEYGVQGIQGPVVSGTSQGSGEYFSRVGIGNPPTQLYMVIDTGSDVNWVQCSPCADCYQQADPIFEPASSSSFSPLTCDTNQCRSLDVSECHNGTCLYEVSYGDGSYTIGDLVTETVTIGSAKIDNVAIGCGHNNEGLFIGAAGLLGLGGGSLSFPSQLNATSFSYCLVDRDSDSVSTLEFESSLPPNAVTAPLLRNPQIDTFLYIGMTGLSIGGDLLPLSESLFRLDGSGNGGIIVDSGTAVTRLQTDVYNSLRDAFAKGMRDLPRAGGFALFDTCYDLSTKSSVEVPTVSFHFGEGKDLPLPAKNYMIPIDSNGTFCLAFAPTSSTLSIIGNVQQQGTRVGFDLASSVIGFVPYKC</sequence>
<accession>A0AAN7KMA4</accession>
<feature type="domain" description="Peptidase A1" evidence="9">
    <location>
        <begin position="164"/>
        <end position="495"/>
    </location>
</feature>
<evidence type="ECO:0000256" key="6">
    <source>
        <dbReference type="ARBA" id="ARBA00023125"/>
    </source>
</evidence>
<keyword evidence="3 8" id="KW-0732">Signal</keyword>
<dbReference type="FunFam" id="2.40.70.10:FF:000016">
    <property type="entry name" value="Probable aspartic protease At2g35615"/>
    <property type="match status" value="1"/>
</dbReference>
<evidence type="ECO:0000259" key="9">
    <source>
        <dbReference type="PROSITE" id="PS51767"/>
    </source>
</evidence>
<proteinExistence type="inferred from homology"/>
<keyword evidence="11" id="KW-1185">Reference proteome</keyword>
<keyword evidence="5" id="KW-0378">Hydrolase</keyword>
<comment type="similarity">
    <text evidence="1">Belongs to the peptidase A1 family.</text>
</comment>
<feature type="active site" evidence="7">
    <location>
        <position position="182"/>
    </location>
</feature>
<dbReference type="GO" id="GO:0004190">
    <property type="term" value="F:aspartic-type endopeptidase activity"/>
    <property type="evidence" value="ECO:0007669"/>
    <property type="project" value="UniProtKB-KW"/>
</dbReference>
<evidence type="ECO:0000256" key="3">
    <source>
        <dbReference type="ARBA" id="ARBA00022729"/>
    </source>
</evidence>
<dbReference type="InterPro" id="IPR001461">
    <property type="entry name" value="Aspartic_peptidase_A1"/>
</dbReference>
<evidence type="ECO:0000313" key="11">
    <source>
        <dbReference type="Proteomes" id="UP001346149"/>
    </source>
</evidence>
<feature type="signal peptide" evidence="8">
    <location>
        <begin position="1"/>
        <end position="22"/>
    </location>
</feature>
<comment type="caution">
    <text evidence="10">The sequence shown here is derived from an EMBL/GenBank/DDBJ whole genome shotgun (WGS) entry which is preliminary data.</text>
</comment>
<dbReference type="PANTHER" id="PTHR13683">
    <property type="entry name" value="ASPARTYL PROTEASES"/>
    <property type="match status" value="1"/>
</dbReference>
<dbReference type="SUPFAM" id="SSF50630">
    <property type="entry name" value="Acid proteases"/>
    <property type="match status" value="1"/>
</dbReference>
<feature type="chain" id="PRO_5043048587" description="Peptidase A1 domain-containing protein" evidence="8">
    <location>
        <begin position="23"/>
        <end position="499"/>
    </location>
</feature>
<evidence type="ECO:0000256" key="8">
    <source>
        <dbReference type="SAM" id="SignalP"/>
    </source>
</evidence>
<dbReference type="FunFam" id="2.40.70.10:FF:000010">
    <property type="entry name" value="Aspartyl protease family protein 2"/>
    <property type="match status" value="1"/>
</dbReference>
<evidence type="ECO:0000256" key="4">
    <source>
        <dbReference type="ARBA" id="ARBA00022750"/>
    </source>
</evidence>
<dbReference type="GO" id="GO:0003677">
    <property type="term" value="F:DNA binding"/>
    <property type="evidence" value="ECO:0007669"/>
    <property type="project" value="UniProtKB-KW"/>
</dbReference>
<dbReference type="InterPro" id="IPR001969">
    <property type="entry name" value="Aspartic_peptidase_AS"/>
</dbReference>
<dbReference type="PROSITE" id="PS00141">
    <property type="entry name" value="ASP_PROTEASE"/>
    <property type="match status" value="1"/>
</dbReference>
<dbReference type="InterPro" id="IPR021109">
    <property type="entry name" value="Peptidase_aspartic_dom_sf"/>
</dbReference>
<dbReference type="EMBL" id="JAXQNO010000023">
    <property type="protein sequence ID" value="KAK4765652.1"/>
    <property type="molecule type" value="Genomic_DNA"/>
</dbReference>
<keyword evidence="2" id="KW-0645">Protease</keyword>
<dbReference type="InterPro" id="IPR033121">
    <property type="entry name" value="PEPTIDASE_A1"/>
</dbReference>
<gene>
    <name evidence="10" type="ORF">SAY86_026742</name>
</gene>
<keyword evidence="4" id="KW-0064">Aspartyl protease</keyword>
<evidence type="ECO:0000256" key="7">
    <source>
        <dbReference type="PIRSR" id="PIRSR601461-1"/>
    </source>
</evidence>
<keyword evidence="6" id="KW-0238">DNA-binding</keyword>
<evidence type="ECO:0000313" key="10">
    <source>
        <dbReference type="EMBL" id="KAK4765652.1"/>
    </source>
</evidence>
<dbReference type="Gene3D" id="2.40.70.10">
    <property type="entry name" value="Acid Proteases"/>
    <property type="match status" value="2"/>
</dbReference>
<dbReference type="PROSITE" id="PS51767">
    <property type="entry name" value="PEPTIDASE_A1"/>
    <property type="match status" value="1"/>
</dbReference>
<evidence type="ECO:0000256" key="2">
    <source>
        <dbReference type="ARBA" id="ARBA00022670"/>
    </source>
</evidence>
<organism evidence="10 11">
    <name type="scientific">Trapa natans</name>
    <name type="common">Water chestnut</name>
    <dbReference type="NCBI Taxonomy" id="22666"/>
    <lineage>
        <taxon>Eukaryota</taxon>
        <taxon>Viridiplantae</taxon>
        <taxon>Streptophyta</taxon>
        <taxon>Embryophyta</taxon>
        <taxon>Tracheophyta</taxon>
        <taxon>Spermatophyta</taxon>
        <taxon>Magnoliopsida</taxon>
        <taxon>eudicotyledons</taxon>
        <taxon>Gunneridae</taxon>
        <taxon>Pentapetalae</taxon>
        <taxon>rosids</taxon>
        <taxon>malvids</taxon>
        <taxon>Myrtales</taxon>
        <taxon>Lythraceae</taxon>
        <taxon>Trapa</taxon>
    </lineage>
</organism>
<name>A0AAN7KMA4_TRANT</name>
<reference evidence="10 11" key="1">
    <citation type="journal article" date="2023" name="Hortic Res">
        <title>Pangenome of water caltrop reveals structural variations and asymmetric subgenome divergence after allopolyploidization.</title>
        <authorList>
            <person name="Zhang X."/>
            <person name="Chen Y."/>
            <person name="Wang L."/>
            <person name="Yuan Y."/>
            <person name="Fang M."/>
            <person name="Shi L."/>
            <person name="Lu R."/>
            <person name="Comes H.P."/>
            <person name="Ma Y."/>
            <person name="Chen Y."/>
            <person name="Huang G."/>
            <person name="Zhou Y."/>
            <person name="Zheng Z."/>
            <person name="Qiu Y."/>
        </authorList>
    </citation>
    <scope>NUCLEOTIDE SEQUENCE [LARGE SCALE GENOMIC DNA]</scope>
    <source>
        <strain evidence="10">F231</strain>
    </source>
</reference>
<feature type="active site" evidence="7">
    <location>
        <position position="379"/>
    </location>
</feature>
<protein>
    <recommendedName>
        <fullName evidence="9">Peptidase A1 domain-containing protein</fullName>
    </recommendedName>
</protein>
<dbReference type="PANTHER" id="PTHR13683:SF775">
    <property type="entry name" value="EUKARYOTIC ASPARTYL PROTEASE FAMILY PROTEIN"/>
    <property type="match status" value="1"/>
</dbReference>
<dbReference type="InterPro" id="IPR032861">
    <property type="entry name" value="TAXi_N"/>
</dbReference>
<dbReference type="InterPro" id="IPR032799">
    <property type="entry name" value="TAXi_C"/>
</dbReference>
<dbReference type="Proteomes" id="UP001346149">
    <property type="component" value="Unassembled WGS sequence"/>
</dbReference>
<evidence type="ECO:0000256" key="5">
    <source>
        <dbReference type="ARBA" id="ARBA00022801"/>
    </source>
</evidence>
<dbReference type="GO" id="GO:0006508">
    <property type="term" value="P:proteolysis"/>
    <property type="evidence" value="ECO:0007669"/>
    <property type="project" value="UniProtKB-KW"/>
</dbReference>
<dbReference type="AlphaFoldDB" id="A0AAN7KMA4"/>
<evidence type="ECO:0000256" key="1">
    <source>
        <dbReference type="ARBA" id="ARBA00007447"/>
    </source>
</evidence>